<evidence type="ECO:0000313" key="1">
    <source>
        <dbReference type="EMBL" id="SUX11485.1"/>
    </source>
</evidence>
<reference evidence="1 2" key="1">
    <citation type="submission" date="2018-06" db="EMBL/GenBank/DDBJ databases">
        <authorList>
            <consortium name="Pathogen Informatics"/>
            <person name="Doyle S."/>
        </authorList>
    </citation>
    <scope>NUCLEOTIDE SEQUENCE [LARGE SCALE GENOMIC DNA]</scope>
    <source>
        <strain evidence="1 2">NCTC12475</strain>
    </source>
</reference>
<dbReference type="GeneID" id="93090351"/>
<name>A0A381DLH0_9BACT</name>
<dbReference type="STRING" id="32024.GCA_000788295_00757"/>
<protein>
    <submittedName>
        <fullName evidence="1">Asparagine synthase, glutamine-hydrolyzing</fullName>
        <ecNumber evidence="1">6.3.5.4</ecNumber>
    </submittedName>
</protein>
<organism evidence="1 2">
    <name type="scientific">Campylobacter sputorum subsp. sputorum</name>
    <dbReference type="NCBI Taxonomy" id="32024"/>
    <lineage>
        <taxon>Bacteria</taxon>
        <taxon>Pseudomonadati</taxon>
        <taxon>Campylobacterota</taxon>
        <taxon>Epsilonproteobacteria</taxon>
        <taxon>Campylobacterales</taxon>
        <taxon>Campylobacteraceae</taxon>
        <taxon>Campylobacter</taxon>
    </lineage>
</organism>
<dbReference type="GO" id="GO:0004066">
    <property type="term" value="F:asparagine synthase (glutamine-hydrolyzing) activity"/>
    <property type="evidence" value="ECO:0007669"/>
    <property type="project" value="UniProtKB-EC"/>
</dbReference>
<dbReference type="GO" id="GO:0046872">
    <property type="term" value="F:metal ion binding"/>
    <property type="evidence" value="ECO:0007669"/>
    <property type="project" value="InterPro"/>
</dbReference>
<dbReference type="Gene3D" id="3.30.70.100">
    <property type="match status" value="1"/>
</dbReference>
<gene>
    <name evidence="1" type="ORF">NCTC12475_01713</name>
</gene>
<dbReference type="RefSeq" id="WP_089182209.1">
    <property type="nucleotide sequence ID" value="NZ_CP043427.1"/>
</dbReference>
<dbReference type="AlphaFoldDB" id="A0A381DLH0"/>
<dbReference type="OrthoDB" id="677920at2"/>
<keyword evidence="1" id="KW-0436">Ligase</keyword>
<proteinExistence type="predicted"/>
<keyword evidence="2" id="KW-1185">Reference proteome</keyword>
<dbReference type="InterPro" id="IPR036163">
    <property type="entry name" value="HMA_dom_sf"/>
</dbReference>
<dbReference type="EC" id="6.3.5.4" evidence="1"/>
<accession>A0A381DLH0</accession>
<dbReference type="EMBL" id="UFVD01000001">
    <property type="protein sequence ID" value="SUX11485.1"/>
    <property type="molecule type" value="Genomic_DNA"/>
</dbReference>
<dbReference type="SUPFAM" id="SSF55008">
    <property type="entry name" value="HMA, heavy metal-associated domain"/>
    <property type="match status" value="1"/>
</dbReference>
<evidence type="ECO:0000313" key="2">
    <source>
        <dbReference type="Proteomes" id="UP000254920"/>
    </source>
</evidence>
<dbReference type="Proteomes" id="UP000254920">
    <property type="component" value="Unassembled WGS sequence"/>
</dbReference>
<sequence length="64" mass="7425">MRKFELENVKCNNCANLVKNALRDDFGEVEVDVENKTIVLDVKNKEKLLFETLKDIGFPIIKEI</sequence>